<reference evidence="2" key="1">
    <citation type="submission" date="2021-05" db="EMBL/GenBank/DDBJ databases">
        <authorList>
            <person name="Stam R."/>
        </authorList>
    </citation>
    <scope>NUCLEOTIDE SEQUENCE</scope>
    <source>
        <strain evidence="2">CS162</strain>
    </source>
</reference>
<dbReference type="AlphaFoldDB" id="A0A8J2IE15"/>
<feature type="region of interest" description="Disordered" evidence="1">
    <location>
        <begin position="798"/>
        <end position="861"/>
    </location>
</feature>
<feature type="region of interest" description="Disordered" evidence="1">
    <location>
        <begin position="354"/>
        <end position="377"/>
    </location>
</feature>
<gene>
    <name evidence="2" type="ORF">ALTATR162_LOCUS9239</name>
</gene>
<evidence type="ECO:0000256" key="1">
    <source>
        <dbReference type="SAM" id="MobiDB-lite"/>
    </source>
</evidence>
<comment type="caution">
    <text evidence="2">The sequence shown here is derived from an EMBL/GenBank/DDBJ whole genome shotgun (WGS) entry which is preliminary data.</text>
</comment>
<keyword evidence="3" id="KW-1185">Reference proteome</keyword>
<feature type="region of interest" description="Disordered" evidence="1">
    <location>
        <begin position="1071"/>
        <end position="1096"/>
    </location>
</feature>
<feature type="region of interest" description="Disordered" evidence="1">
    <location>
        <begin position="1"/>
        <end position="34"/>
    </location>
</feature>
<proteinExistence type="predicted"/>
<dbReference type="EMBL" id="CAJRGZ010000023">
    <property type="protein sequence ID" value="CAG5179414.1"/>
    <property type="molecule type" value="Genomic_DNA"/>
</dbReference>
<dbReference type="Proteomes" id="UP000676310">
    <property type="component" value="Unassembled WGS sequence"/>
</dbReference>
<feature type="region of interest" description="Disordered" evidence="1">
    <location>
        <begin position="721"/>
        <end position="748"/>
    </location>
</feature>
<evidence type="ECO:0000313" key="2">
    <source>
        <dbReference type="EMBL" id="CAG5179414.1"/>
    </source>
</evidence>
<feature type="compositionally biased region" description="Polar residues" evidence="1">
    <location>
        <begin position="1078"/>
        <end position="1089"/>
    </location>
</feature>
<evidence type="ECO:0000313" key="3">
    <source>
        <dbReference type="Proteomes" id="UP000676310"/>
    </source>
</evidence>
<accession>A0A8J2IE15</accession>
<organism evidence="2 3">
    <name type="scientific">Alternaria atra</name>
    <dbReference type="NCBI Taxonomy" id="119953"/>
    <lineage>
        <taxon>Eukaryota</taxon>
        <taxon>Fungi</taxon>
        <taxon>Dikarya</taxon>
        <taxon>Ascomycota</taxon>
        <taxon>Pezizomycotina</taxon>
        <taxon>Dothideomycetes</taxon>
        <taxon>Pleosporomycetidae</taxon>
        <taxon>Pleosporales</taxon>
        <taxon>Pleosporineae</taxon>
        <taxon>Pleosporaceae</taxon>
        <taxon>Alternaria</taxon>
        <taxon>Alternaria sect. Ulocladioides</taxon>
    </lineage>
</organism>
<feature type="compositionally biased region" description="Pro residues" evidence="1">
    <location>
        <begin position="303"/>
        <end position="312"/>
    </location>
</feature>
<feature type="region of interest" description="Disordered" evidence="1">
    <location>
        <begin position="958"/>
        <end position="1034"/>
    </location>
</feature>
<feature type="compositionally biased region" description="Low complexity" evidence="1">
    <location>
        <begin position="688"/>
        <end position="700"/>
    </location>
</feature>
<dbReference type="RefSeq" id="XP_043172807.1">
    <property type="nucleotide sequence ID" value="XM_043316872.1"/>
</dbReference>
<feature type="compositionally biased region" description="Basic and acidic residues" evidence="1">
    <location>
        <begin position="984"/>
        <end position="993"/>
    </location>
</feature>
<name>A0A8J2IE15_9PLEO</name>
<dbReference type="GeneID" id="67021438"/>
<feature type="compositionally biased region" description="Polar residues" evidence="1">
    <location>
        <begin position="835"/>
        <end position="854"/>
    </location>
</feature>
<feature type="compositionally biased region" description="Basic and acidic residues" evidence="1">
    <location>
        <begin position="721"/>
        <end position="732"/>
    </location>
</feature>
<feature type="compositionally biased region" description="Polar residues" evidence="1">
    <location>
        <begin position="958"/>
        <end position="970"/>
    </location>
</feature>
<feature type="region of interest" description="Disordered" evidence="1">
    <location>
        <begin position="292"/>
        <end position="315"/>
    </location>
</feature>
<dbReference type="OrthoDB" id="3800892at2759"/>
<protein>
    <submittedName>
        <fullName evidence="2">Uncharacterized protein</fullName>
    </submittedName>
</protein>
<sequence>MDTASVVPTDRRGSSLKNDNATKHAKQQAEDPVSQPRYAYVKAVLLYEGNSDRLEGRIKETEELERFFKSLNFETEIFPIPTSNCASATYTLGAPNLLIIHYGGGEDKDDDKHPIGSRGPQDLPVVWRAHRIGMPSAIWREIQEALLYVWFDALVLWDCCFPASAAKGAGEHRDSPYGRIELLAAADNGAKTPQPGDNSFTSVMISRMEEMITKYGSIDIAKLHALLVQPGPDLYTTPFYVSSRAGASQRTIVLEKLKALRKQKQNLTKWKLYTISIPRTGRMRLPLKSLRFKGRQEQDGSPPSLPPFPPYTRKPLARFSRDETMNSLSDTDSQEQPSVFDSINQAQDTQTTTMDISHIPPEPKNQVSTVNHDKTPEQEASVFGISPLPATAGASDPIHLAPDEKVPDASTFTSNTVNSTFSTNASSHNKSNALPLLAFTPHAKRDTKGGMFSIPPVMGAKINQDTDDSVCVEREDMYSTASNTRTVDIILFAQRLTHDSKKMAGLECISEIPPSEFELLLKVFAGRLHEESTTPFGWEASIQLHRESGVLAVVSATGLTPTTSPDTSHAGCSTCQQFGSLYDAIRAADTEWAALENKRDSITKSFAREEHKRTHMEFDNWLMTVEAPGLPRDARDGRPENKDLSGGDLTSKNDEQVPEFKRRRSHSPTTQRAGGTSDLAPHEQHGASLSLRPSPKRSLSAASSTGRKRLKFSDSVEFHDDYRSSEQYHRPSETYVRGRNAPPEGYEYMDTSGSGLTFLKFTGMKKVGTKWVELSGEELAKQSEKAKTLAELRKLVTAEKSNAEPADGDPVDEVSQNEGAPPNARAARLARRTKGASSAESAQTRGTTSRQGQETSREGKQLQLDSALDGGEERSVSPTLALVATITHDDHHQSVGSLGRVEIIGDNGLERRSDAVPETATTAAMCADRVQHAVKPHDEPHMDTQVTSEAECQVNAVQPHTSTAEPQPTVLSGHGLLQTGPTEESSRKGHDAAETGIQETSPNSLGLQPTLTNHDDSKTASTKSFGQSPGARRVACETPVQKGDIVGNDMRLAAQTTPNYLEKAVAMGTPLQEPSAGQECSVTDSNRLSSPDDEPQVQQGHLNAAIASVTKLQDPDRHPAAKTSTAEEAQILAGGGIEEAENTLSQNLA</sequence>
<feature type="compositionally biased region" description="Polar residues" evidence="1">
    <location>
        <begin position="997"/>
        <end position="1012"/>
    </location>
</feature>
<feature type="region of interest" description="Disordered" evidence="1">
    <location>
        <begin position="629"/>
        <end position="708"/>
    </location>
</feature>
<feature type="compositionally biased region" description="Basic and acidic residues" evidence="1">
    <location>
        <begin position="632"/>
        <end position="660"/>
    </location>
</feature>